<proteinExistence type="predicted"/>
<evidence type="ECO:0000313" key="2">
    <source>
        <dbReference type="Proteomes" id="UP000050794"/>
    </source>
</evidence>
<sequence>MTKPTFADSIKIHDPNRTTIPIATGLQTNFVDANGRPMQNVVILKKNKQIIPTSGRGIVHSVTRVPVSDDGQEPVIIRFGGVNSRKLQPGYPNLFKAPTWLSKSIQGSNLAIQIYSRLQPGYPSLFKFQLGYPSLFKAQTWLSKSIQGSNLAIQRVYRD</sequence>
<dbReference type="WBParaSite" id="TCNE_0001479501-mRNA-1">
    <property type="protein sequence ID" value="TCNE_0001479501-mRNA-1"/>
    <property type="gene ID" value="TCNE_0001479501"/>
</dbReference>
<dbReference type="AlphaFoldDB" id="A0A183V225"/>
<evidence type="ECO:0000313" key="1">
    <source>
        <dbReference type="EMBL" id="VDM46116.1"/>
    </source>
</evidence>
<dbReference type="EMBL" id="UYWY01022456">
    <property type="protein sequence ID" value="VDM46116.1"/>
    <property type="molecule type" value="Genomic_DNA"/>
</dbReference>
<accession>A0A183V225</accession>
<evidence type="ECO:0000313" key="3">
    <source>
        <dbReference type="WBParaSite" id="TCNE_0001479501-mRNA-1"/>
    </source>
</evidence>
<name>A0A183V225_TOXCA</name>
<reference evidence="1 2" key="2">
    <citation type="submission" date="2018-11" db="EMBL/GenBank/DDBJ databases">
        <authorList>
            <consortium name="Pathogen Informatics"/>
        </authorList>
    </citation>
    <scope>NUCLEOTIDE SEQUENCE [LARGE SCALE GENOMIC DNA]</scope>
</reference>
<protein>
    <submittedName>
        <fullName evidence="3">AMIN domain-containing protein</fullName>
    </submittedName>
</protein>
<reference evidence="3" key="1">
    <citation type="submission" date="2016-06" db="UniProtKB">
        <authorList>
            <consortium name="WormBaseParasite"/>
        </authorList>
    </citation>
    <scope>IDENTIFICATION</scope>
</reference>
<gene>
    <name evidence="1" type="ORF">TCNE_LOCUS14795</name>
</gene>
<dbReference type="Proteomes" id="UP000050794">
    <property type="component" value="Unassembled WGS sequence"/>
</dbReference>
<organism evidence="2 3">
    <name type="scientific">Toxocara canis</name>
    <name type="common">Canine roundworm</name>
    <dbReference type="NCBI Taxonomy" id="6265"/>
    <lineage>
        <taxon>Eukaryota</taxon>
        <taxon>Metazoa</taxon>
        <taxon>Ecdysozoa</taxon>
        <taxon>Nematoda</taxon>
        <taxon>Chromadorea</taxon>
        <taxon>Rhabditida</taxon>
        <taxon>Spirurina</taxon>
        <taxon>Ascaridomorpha</taxon>
        <taxon>Ascaridoidea</taxon>
        <taxon>Toxocaridae</taxon>
        <taxon>Toxocara</taxon>
    </lineage>
</organism>
<keyword evidence="2" id="KW-1185">Reference proteome</keyword>